<evidence type="ECO:0000313" key="8">
    <source>
        <dbReference type="EMBL" id="WOV87602.1"/>
    </source>
</evidence>
<dbReference type="GO" id="GO:0008483">
    <property type="term" value="F:transaminase activity"/>
    <property type="evidence" value="ECO:0007669"/>
    <property type="project" value="UniProtKB-KW"/>
</dbReference>
<organism evidence="8 9">
    <name type="scientific">Sporosarcina oncorhynchi</name>
    <dbReference type="NCBI Taxonomy" id="3056444"/>
    <lineage>
        <taxon>Bacteria</taxon>
        <taxon>Bacillati</taxon>
        <taxon>Bacillota</taxon>
        <taxon>Bacilli</taxon>
        <taxon>Bacillales</taxon>
        <taxon>Caryophanaceae</taxon>
        <taxon>Sporosarcina</taxon>
    </lineage>
</organism>
<dbReference type="SUPFAM" id="SSF53383">
    <property type="entry name" value="PLP-dependent transferases"/>
    <property type="match status" value="1"/>
</dbReference>
<keyword evidence="8" id="KW-0808">Transferase</keyword>
<reference evidence="8 9" key="1">
    <citation type="submission" date="2023-06" db="EMBL/GenBank/DDBJ databases">
        <title>Sporosarcina sp. nov., isolated from Korean tranditional fermented seafood 'Jeotgal'.</title>
        <authorList>
            <person name="Yang A.I."/>
            <person name="Shin N.-R."/>
        </authorList>
    </citation>
    <scope>NUCLEOTIDE SEQUENCE [LARGE SCALE GENOMIC DNA]</scope>
    <source>
        <strain evidence="8 9">T2O-4</strain>
    </source>
</reference>
<gene>
    <name evidence="8" type="ORF">QWT69_00230</name>
</gene>
<keyword evidence="5" id="KW-0456">Lyase</keyword>
<evidence type="ECO:0000313" key="9">
    <source>
        <dbReference type="Proteomes" id="UP001303902"/>
    </source>
</evidence>
<dbReference type="InterPro" id="IPR052357">
    <property type="entry name" value="Orn_Lys_Arg_decarboxylase-I"/>
</dbReference>
<feature type="domain" description="Orn/Lys/Arg decarboxylases family 1 pyridoxal-P attachment site" evidence="6">
    <location>
        <begin position="7"/>
        <end position="285"/>
    </location>
</feature>
<feature type="domain" description="Orn/Lys/Arg decarboxylase C-terminal" evidence="7">
    <location>
        <begin position="402"/>
        <end position="467"/>
    </location>
</feature>
<sequence>MNQSDRPLVEALFNFKKQHPVSLHVPGHKHGMLSRLPVEFRSALSYDFTELTGLDDLHEADGVIKASELLLSQLYKSTRSFFLVNGSTVGNLAMVYAICSPGDIVIIQRNAHKSVFNAVELTGALPVLITPPWDTSTQAPGTLAVDQVQEALDAYPEAKGIVLTYPTYYGVTGNDLKPIIELCHSHSVPVLVDEAHGAHFIVGEPFPKSALELGADVVVHSAHKTLPALTMASFLHVRSNFVEEEKVAYYLQMLQSSSPSYLLMASLDDARAYAASFNENDKQHFFELRKTFLEAIKNDTPFELIETDDPLKLLIRLVGYTGFELQEALESQGIYAELADPFQVLFVLPLWNASSTLQLESLLTKMTEAVTLLNKMPSGSVAANIPEWPVGISTLACPPSQWATMQVEWIPMEKSVGHIAGTSLIPYPPGIPLLMKGELIQDSHLSTLTDLMKMGTRFHGASRLVEGQIQVLKRDTEA</sequence>
<dbReference type="RefSeq" id="WP_317967870.1">
    <property type="nucleotide sequence ID" value="NZ_CP129118.1"/>
</dbReference>
<dbReference type="InterPro" id="IPR008286">
    <property type="entry name" value="Prn/Lys/Arg_de-COase_C"/>
</dbReference>
<comment type="cofactor">
    <cofactor evidence="1">
        <name>pyridoxal 5'-phosphate</name>
        <dbReference type="ChEBI" id="CHEBI:597326"/>
    </cofactor>
</comment>
<dbReference type="InterPro" id="IPR015424">
    <property type="entry name" value="PyrdxlP-dep_Trfase"/>
</dbReference>
<keyword evidence="4" id="KW-0663">Pyridoxal phosphate</keyword>
<dbReference type="PANTHER" id="PTHR43277">
    <property type="entry name" value="ARGININE DECARBOXYLASE"/>
    <property type="match status" value="1"/>
</dbReference>
<accession>A0ABZ0L5V1</accession>
<keyword evidence="3" id="KW-0210">Decarboxylase</keyword>
<protein>
    <submittedName>
        <fullName evidence="8">Aminotransferase class I/II-fold pyridoxal phosphate-dependent enzyme</fullName>
    </submittedName>
</protein>
<keyword evidence="8" id="KW-0032">Aminotransferase</keyword>
<evidence type="ECO:0000256" key="3">
    <source>
        <dbReference type="ARBA" id="ARBA00022793"/>
    </source>
</evidence>
<dbReference type="SUPFAM" id="SSF55904">
    <property type="entry name" value="Ornithine decarboxylase C-terminal domain"/>
    <property type="match status" value="1"/>
</dbReference>
<evidence type="ECO:0000256" key="5">
    <source>
        <dbReference type="ARBA" id="ARBA00023239"/>
    </source>
</evidence>
<dbReference type="InterPro" id="IPR015421">
    <property type="entry name" value="PyrdxlP-dep_Trfase_major"/>
</dbReference>
<name>A0ABZ0L5V1_9BACL</name>
<dbReference type="Proteomes" id="UP001303902">
    <property type="component" value="Chromosome"/>
</dbReference>
<dbReference type="Pfam" id="PF01276">
    <property type="entry name" value="OKR_DC_1"/>
    <property type="match status" value="1"/>
</dbReference>
<evidence type="ECO:0000259" key="6">
    <source>
        <dbReference type="Pfam" id="PF01276"/>
    </source>
</evidence>
<dbReference type="EMBL" id="CP129118">
    <property type="protein sequence ID" value="WOV87602.1"/>
    <property type="molecule type" value="Genomic_DNA"/>
</dbReference>
<keyword evidence="9" id="KW-1185">Reference proteome</keyword>
<dbReference type="Gene3D" id="3.90.105.10">
    <property type="entry name" value="Molybdopterin biosynthesis moea protein, domain 2"/>
    <property type="match status" value="1"/>
</dbReference>
<dbReference type="PANTHER" id="PTHR43277:SF3">
    <property type="entry name" value="DECARBOXYLASE, PUTATIVE-RELATED"/>
    <property type="match status" value="1"/>
</dbReference>
<comment type="similarity">
    <text evidence="2">Belongs to the Orn/Lys/Arg decarboxylase class-I family.</text>
</comment>
<dbReference type="InterPro" id="IPR000310">
    <property type="entry name" value="Orn/Lys/Arg_deCO2ase_major_dom"/>
</dbReference>
<evidence type="ECO:0000256" key="2">
    <source>
        <dbReference type="ARBA" id="ARBA00010671"/>
    </source>
</evidence>
<dbReference type="InterPro" id="IPR036633">
    <property type="entry name" value="Prn/Lys/Arg_de-COase_C_sf"/>
</dbReference>
<evidence type="ECO:0000256" key="1">
    <source>
        <dbReference type="ARBA" id="ARBA00001933"/>
    </source>
</evidence>
<evidence type="ECO:0000256" key="4">
    <source>
        <dbReference type="ARBA" id="ARBA00022898"/>
    </source>
</evidence>
<dbReference type="Gene3D" id="3.40.640.10">
    <property type="entry name" value="Type I PLP-dependent aspartate aminotransferase-like (Major domain)"/>
    <property type="match status" value="1"/>
</dbReference>
<proteinExistence type="inferred from homology"/>
<dbReference type="Pfam" id="PF03711">
    <property type="entry name" value="OKR_DC_1_C"/>
    <property type="match status" value="1"/>
</dbReference>
<evidence type="ECO:0000259" key="7">
    <source>
        <dbReference type="Pfam" id="PF03711"/>
    </source>
</evidence>